<dbReference type="AlphaFoldDB" id="A0A4R0RB32"/>
<dbReference type="Proteomes" id="UP000292702">
    <property type="component" value="Unassembled WGS sequence"/>
</dbReference>
<evidence type="ECO:0000313" key="2">
    <source>
        <dbReference type="EMBL" id="TCD64592.1"/>
    </source>
</evidence>
<accession>A0A4R0RB32</accession>
<feature type="compositionally biased region" description="Acidic residues" evidence="1">
    <location>
        <begin position="187"/>
        <end position="196"/>
    </location>
</feature>
<organism evidence="2 3">
    <name type="scientific">Steccherinum ochraceum</name>
    <dbReference type="NCBI Taxonomy" id="92696"/>
    <lineage>
        <taxon>Eukaryota</taxon>
        <taxon>Fungi</taxon>
        <taxon>Dikarya</taxon>
        <taxon>Basidiomycota</taxon>
        <taxon>Agaricomycotina</taxon>
        <taxon>Agaricomycetes</taxon>
        <taxon>Polyporales</taxon>
        <taxon>Steccherinaceae</taxon>
        <taxon>Steccherinum</taxon>
    </lineage>
</organism>
<evidence type="ECO:0000313" key="3">
    <source>
        <dbReference type="Proteomes" id="UP000292702"/>
    </source>
</evidence>
<evidence type="ECO:0000256" key="1">
    <source>
        <dbReference type="SAM" id="MobiDB-lite"/>
    </source>
</evidence>
<gene>
    <name evidence="2" type="ORF">EIP91_003888</name>
</gene>
<dbReference type="EMBL" id="RWJN01000227">
    <property type="protein sequence ID" value="TCD64592.1"/>
    <property type="molecule type" value="Genomic_DNA"/>
</dbReference>
<comment type="caution">
    <text evidence="2">The sequence shown here is derived from an EMBL/GenBank/DDBJ whole genome shotgun (WGS) entry which is preliminary data.</text>
</comment>
<sequence length="209" mass="22678">MARSIALATDALVLILTWMKTANIWREIRKIKGPVTVSMLLLRDGSTYFGMSLILNLVALVSNLHQTTVNEKQFVLILDVVSANLLARFMLDLRSVNEQGSSKGRTMSSINFNIQSLGGNIGAPLGIEDSTWVTGPSDDVANERDLQYEEAAIPFRAGLGLDIDEVPLETVNPAGCEASSSRIESSVDVEPDDDIQETPRDVTTAADNV</sequence>
<dbReference type="OrthoDB" id="2756498at2759"/>
<proteinExistence type="predicted"/>
<reference evidence="2 3" key="1">
    <citation type="submission" date="2018-11" db="EMBL/GenBank/DDBJ databases">
        <title>Genome assembly of Steccherinum ochraceum LE-BIN_3174, the white-rot fungus of the Steccherinaceae family (The Residual Polyporoid clade, Polyporales, Basidiomycota).</title>
        <authorList>
            <person name="Fedorova T.V."/>
            <person name="Glazunova O.A."/>
            <person name="Landesman E.O."/>
            <person name="Moiseenko K.V."/>
            <person name="Psurtseva N.V."/>
            <person name="Savinova O.S."/>
            <person name="Shakhova N.V."/>
            <person name="Tyazhelova T.V."/>
            <person name="Vasina D.V."/>
        </authorList>
    </citation>
    <scope>NUCLEOTIDE SEQUENCE [LARGE SCALE GENOMIC DNA]</scope>
    <source>
        <strain evidence="2 3">LE-BIN_3174</strain>
    </source>
</reference>
<feature type="region of interest" description="Disordered" evidence="1">
    <location>
        <begin position="175"/>
        <end position="209"/>
    </location>
</feature>
<protein>
    <submittedName>
        <fullName evidence="2">Uncharacterized protein</fullName>
    </submittedName>
</protein>
<keyword evidence="3" id="KW-1185">Reference proteome</keyword>
<name>A0A4R0RB32_9APHY</name>